<accession>A0ABR3Z2M0</accession>
<feature type="region of interest" description="Disordered" evidence="1">
    <location>
        <begin position="1"/>
        <end position="50"/>
    </location>
</feature>
<gene>
    <name evidence="2" type="ORF">Sste5346_005543</name>
</gene>
<proteinExistence type="predicted"/>
<evidence type="ECO:0000256" key="1">
    <source>
        <dbReference type="SAM" id="MobiDB-lite"/>
    </source>
</evidence>
<evidence type="ECO:0000313" key="3">
    <source>
        <dbReference type="Proteomes" id="UP001583186"/>
    </source>
</evidence>
<dbReference type="Proteomes" id="UP001583186">
    <property type="component" value="Unassembled WGS sequence"/>
</dbReference>
<name>A0ABR3Z2M0_9PEZI</name>
<organism evidence="2 3">
    <name type="scientific">Sporothrix stenoceras</name>
    <dbReference type="NCBI Taxonomy" id="5173"/>
    <lineage>
        <taxon>Eukaryota</taxon>
        <taxon>Fungi</taxon>
        <taxon>Dikarya</taxon>
        <taxon>Ascomycota</taxon>
        <taxon>Pezizomycotina</taxon>
        <taxon>Sordariomycetes</taxon>
        <taxon>Sordariomycetidae</taxon>
        <taxon>Ophiostomatales</taxon>
        <taxon>Ophiostomataceae</taxon>
        <taxon>Sporothrix</taxon>
    </lineage>
</organism>
<evidence type="ECO:0000313" key="2">
    <source>
        <dbReference type="EMBL" id="KAL1894856.1"/>
    </source>
</evidence>
<feature type="compositionally biased region" description="Pro residues" evidence="1">
    <location>
        <begin position="38"/>
        <end position="48"/>
    </location>
</feature>
<protein>
    <submittedName>
        <fullName evidence="2">Uncharacterized protein</fullName>
    </submittedName>
</protein>
<dbReference type="EMBL" id="JAWCUI010000030">
    <property type="protein sequence ID" value="KAL1894856.1"/>
    <property type="molecule type" value="Genomic_DNA"/>
</dbReference>
<keyword evidence="3" id="KW-1185">Reference proteome</keyword>
<sequence length="321" mass="35333">MNTDTKSALPPDPPIDDASDAQSILPPYEETPSSSSRLPPPGPTPPAYQPSMLEVDLTPNKGKGPANDFDVHVYNAELVPPAALLLDGQTIYAEDAPDIPLYRVNRGLTTLGPATKAVDLDRLEQRSPDLPIILKPRSMYTLHRPHPADFVMWLRGGGGSPVERGRPDFYMHATTARAAPLGHLGLRGGSFAHWVAVPCRIDYTTKDGKDIIKAVGWDPSRTSRLFRAQKHPTRANIISWLDVTGTEVALMYETMEVLPSSADGKPQHTPRLLVTVPIRRDQRDALVAFWCCYAWAQGSGRHVEVPLPRGKNPYKASRVFN</sequence>
<comment type="caution">
    <text evidence="2">The sequence shown here is derived from an EMBL/GenBank/DDBJ whole genome shotgun (WGS) entry which is preliminary data.</text>
</comment>
<reference evidence="2 3" key="1">
    <citation type="journal article" date="2024" name="IMA Fungus">
        <title>IMA Genome - F19 : A genome assembly and annotation guide to empower mycologists, including annotated draft genome sequences of Ceratocystis pirilliformis, Diaporthe australafricana, Fusarium ophioides, Paecilomyces lecythidis, and Sporothrix stenoceras.</title>
        <authorList>
            <person name="Aylward J."/>
            <person name="Wilson A.M."/>
            <person name="Visagie C.M."/>
            <person name="Spraker J."/>
            <person name="Barnes I."/>
            <person name="Buitendag C."/>
            <person name="Ceriani C."/>
            <person name="Del Mar Angel L."/>
            <person name="du Plessis D."/>
            <person name="Fuchs T."/>
            <person name="Gasser K."/>
            <person name="Kramer D."/>
            <person name="Li W."/>
            <person name="Munsamy K."/>
            <person name="Piso A."/>
            <person name="Price J.L."/>
            <person name="Sonnekus B."/>
            <person name="Thomas C."/>
            <person name="van der Nest A."/>
            <person name="van Dijk A."/>
            <person name="van Heerden A."/>
            <person name="van Vuuren N."/>
            <person name="Yilmaz N."/>
            <person name="Duong T.A."/>
            <person name="van der Merwe N.A."/>
            <person name="Wingfield M.J."/>
            <person name="Wingfield B.D."/>
        </authorList>
    </citation>
    <scope>NUCLEOTIDE SEQUENCE [LARGE SCALE GENOMIC DNA]</scope>
    <source>
        <strain evidence="2 3">CMW 5346</strain>
    </source>
</reference>